<dbReference type="PROSITE" id="PS51330">
    <property type="entry name" value="DHFR_2"/>
    <property type="match status" value="1"/>
</dbReference>
<dbReference type="Pfam" id="PF00186">
    <property type="entry name" value="DHFR_1"/>
    <property type="match status" value="1"/>
</dbReference>
<dbReference type="InterPro" id="IPR001796">
    <property type="entry name" value="DHFR_dom"/>
</dbReference>
<comment type="caution">
    <text evidence="2">The sequence shown here is derived from an EMBL/GenBank/DDBJ whole genome shotgun (WGS) entry which is preliminary data.</text>
</comment>
<dbReference type="GO" id="GO:0004146">
    <property type="term" value="F:dihydrofolate reductase activity"/>
    <property type="evidence" value="ECO:0007669"/>
    <property type="project" value="InterPro"/>
</dbReference>
<gene>
    <name evidence="2" type="ORF">UX45_C0011G0014</name>
</gene>
<accession>A0A0G1RTA5</accession>
<dbReference type="PANTHER" id="PTHR38011">
    <property type="entry name" value="DIHYDROFOLATE REDUCTASE FAMILY PROTEIN (AFU_ORTHOLOGUE AFUA_8G06820)"/>
    <property type="match status" value="1"/>
</dbReference>
<reference evidence="2 3" key="1">
    <citation type="journal article" date="2015" name="Nature">
        <title>rRNA introns, odd ribosomes, and small enigmatic genomes across a large radiation of phyla.</title>
        <authorList>
            <person name="Brown C.T."/>
            <person name="Hug L.A."/>
            <person name="Thomas B.C."/>
            <person name="Sharon I."/>
            <person name="Castelle C.J."/>
            <person name="Singh A."/>
            <person name="Wilkins M.J."/>
            <person name="Williams K.H."/>
            <person name="Banfield J.F."/>
        </authorList>
    </citation>
    <scope>NUCLEOTIDE SEQUENCE [LARGE SCALE GENOMIC DNA]</scope>
</reference>
<dbReference type="GO" id="GO:0046654">
    <property type="term" value="P:tetrahydrofolate biosynthetic process"/>
    <property type="evidence" value="ECO:0007669"/>
    <property type="project" value="InterPro"/>
</dbReference>
<dbReference type="AlphaFoldDB" id="A0A0G1RTA5"/>
<dbReference type="EMBL" id="LCMG01000011">
    <property type="protein sequence ID" value="KKU33178.1"/>
    <property type="molecule type" value="Genomic_DNA"/>
</dbReference>
<dbReference type="Gene3D" id="3.40.430.10">
    <property type="entry name" value="Dihydrofolate Reductase, subunit A"/>
    <property type="match status" value="1"/>
</dbReference>
<feature type="domain" description="DHFR" evidence="1">
    <location>
        <begin position="2"/>
        <end position="167"/>
    </location>
</feature>
<evidence type="ECO:0000259" key="1">
    <source>
        <dbReference type="PROSITE" id="PS51330"/>
    </source>
</evidence>
<evidence type="ECO:0000313" key="2">
    <source>
        <dbReference type="EMBL" id="KKU33178.1"/>
    </source>
</evidence>
<dbReference type="CDD" id="cd00209">
    <property type="entry name" value="DHFR"/>
    <property type="match status" value="1"/>
</dbReference>
<sequence>MKVILLAAISADGKIAQSVDQNSTDWTSKEDIQFFVKKSKEIGALIMGKTTYGTIGKPLKDRVIYVLSLRPEEETPAEGVRYVGGELVDILAQVEADGFSSVLIAGGASVYSQFLSQGLVDEMFLTVEPYLFGKGIPLVGDMDVVKMMFVDAQQIGQETIVLHYRLK</sequence>
<organism evidence="2 3">
    <name type="scientific">Candidatus Uhrbacteria bacterium GW2011_GWF2_46_218</name>
    <dbReference type="NCBI Taxonomy" id="1619001"/>
    <lineage>
        <taxon>Bacteria</taxon>
        <taxon>Candidatus Uhriibacteriota</taxon>
    </lineage>
</organism>
<dbReference type="InterPro" id="IPR050765">
    <property type="entry name" value="Riboflavin_Biosynth_HTPR"/>
</dbReference>
<protein>
    <submittedName>
        <fullName evidence="2">Bifunctional deaminase-reductase domain protein</fullName>
    </submittedName>
</protein>
<dbReference type="PANTHER" id="PTHR38011:SF11">
    <property type="entry name" value="2,5-DIAMINO-6-RIBOSYLAMINO-4(3H)-PYRIMIDINONE 5'-PHOSPHATE REDUCTASE"/>
    <property type="match status" value="1"/>
</dbReference>
<dbReference type="SUPFAM" id="SSF53597">
    <property type="entry name" value="Dihydrofolate reductase-like"/>
    <property type="match status" value="1"/>
</dbReference>
<proteinExistence type="predicted"/>
<name>A0A0G1RTA5_9BACT</name>
<evidence type="ECO:0000313" key="3">
    <source>
        <dbReference type="Proteomes" id="UP000034705"/>
    </source>
</evidence>
<dbReference type="InterPro" id="IPR024072">
    <property type="entry name" value="DHFR-like_dom_sf"/>
</dbReference>
<dbReference type="Proteomes" id="UP000034705">
    <property type="component" value="Unassembled WGS sequence"/>
</dbReference>
<dbReference type="PRINTS" id="PR00070">
    <property type="entry name" value="DHFR"/>
</dbReference>